<feature type="region of interest" description="Disordered" evidence="12">
    <location>
        <begin position="573"/>
        <end position="604"/>
    </location>
</feature>
<comment type="cofactor">
    <cofactor evidence="1">
        <name>Cu cation</name>
        <dbReference type="ChEBI" id="CHEBI:23378"/>
    </cofactor>
</comment>
<dbReference type="PANTHER" id="PTHR24223">
    <property type="entry name" value="ATP-BINDING CASSETTE SUB-FAMILY C"/>
    <property type="match status" value="1"/>
</dbReference>
<dbReference type="InterPro" id="IPR015798">
    <property type="entry name" value="Cu_amine_oxidase_C"/>
</dbReference>
<dbReference type="Gene3D" id="3.40.50.300">
    <property type="entry name" value="P-loop containing nucleotide triphosphate hydrolases"/>
    <property type="match status" value="2"/>
</dbReference>
<dbReference type="GO" id="GO:0008131">
    <property type="term" value="F:primary methylamine oxidase activity"/>
    <property type="evidence" value="ECO:0007669"/>
    <property type="project" value="InterPro"/>
</dbReference>
<dbReference type="CDD" id="cd18580">
    <property type="entry name" value="ABC_6TM_ABCC_D2"/>
    <property type="match status" value="1"/>
</dbReference>
<keyword evidence="4" id="KW-0813">Transport</keyword>
<evidence type="ECO:0000259" key="14">
    <source>
        <dbReference type="PROSITE" id="PS50893"/>
    </source>
</evidence>
<dbReference type="InterPro" id="IPR044726">
    <property type="entry name" value="ABCC_6TM_D2"/>
</dbReference>
<reference evidence="16 17" key="1">
    <citation type="submission" date="2020-01" db="EMBL/GenBank/DDBJ databases">
        <title>Identification and distribution of gene clusters putatively required for synthesis of sphingolipid metabolism inhibitors in phylogenetically diverse species of the filamentous fungus Fusarium.</title>
        <authorList>
            <person name="Kim H.-S."/>
            <person name="Busman M."/>
            <person name="Brown D.W."/>
            <person name="Divon H."/>
            <person name="Uhlig S."/>
            <person name="Proctor R.H."/>
        </authorList>
    </citation>
    <scope>NUCLEOTIDE SEQUENCE [LARGE SCALE GENOMIC DNA]</scope>
    <source>
        <strain evidence="16 17">NRRL 13308</strain>
    </source>
</reference>
<dbReference type="PROSITE" id="PS50929">
    <property type="entry name" value="ABC_TM1F"/>
    <property type="match status" value="2"/>
</dbReference>
<dbReference type="GO" id="GO:0005886">
    <property type="term" value="C:plasma membrane"/>
    <property type="evidence" value="ECO:0007669"/>
    <property type="project" value="UniProtKB-SubCell"/>
</dbReference>
<dbReference type="Pfam" id="PF09248">
    <property type="entry name" value="DUF1965"/>
    <property type="match status" value="1"/>
</dbReference>
<dbReference type="InterPro" id="IPR056227">
    <property type="entry name" value="TMD0_ABC"/>
</dbReference>
<name>A0A8H4ND24_9HYPO</name>
<dbReference type="PRINTS" id="PR00766">
    <property type="entry name" value="CUDAOXIDASE"/>
</dbReference>
<evidence type="ECO:0000256" key="6">
    <source>
        <dbReference type="ARBA" id="ARBA00022692"/>
    </source>
</evidence>
<evidence type="ECO:0000256" key="1">
    <source>
        <dbReference type="ARBA" id="ARBA00001935"/>
    </source>
</evidence>
<feature type="transmembrane region" description="Helical" evidence="13">
    <location>
        <begin position="269"/>
        <end position="293"/>
    </location>
</feature>
<evidence type="ECO:0000256" key="3">
    <source>
        <dbReference type="ARBA" id="ARBA00009726"/>
    </source>
</evidence>
<comment type="caution">
    <text evidence="16">The sequence shown here is derived from an EMBL/GenBank/DDBJ whole genome shotgun (WGS) entry which is preliminary data.</text>
</comment>
<keyword evidence="5" id="KW-1003">Cell membrane</keyword>
<dbReference type="SUPFAM" id="SSF90123">
    <property type="entry name" value="ABC transporter transmembrane region"/>
    <property type="match status" value="2"/>
</dbReference>
<evidence type="ECO:0000256" key="7">
    <source>
        <dbReference type="ARBA" id="ARBA00022741"/>
    </source>
</evidence>
<evidence type="ECO:0000259" key="15">
    <source>
        <dbReference type="PROSITE" id="PS50929"/>
    </source>
</evidence>
<dbReference type="OrthoDB" id="6500128at2759"/>
<evidence type="ECO:0000256" key="5">
    <source>
        <dbReference type="ARBA" id="ARBA00022475"/>
    </source>
</evidence>
<evidence type="ECO:0000313" key="17">
    <source>
        <dbReference type="Proteomes" id="UP000536711"/>
    </source>
</evidence>
<dbReference type="GO" id="GO:0048038">
    <property type="term" value="F:quinone binding"/>
    <property type="evidence" value="ECO:0007669"/>
    <property type="project" value="InterPro"/>
</dbReference>
<dbReference type="EMBL" id="JAADJF010000260">
    <property type="protein sequence ID" value="KAF4429612.1"/>
    <property type="molecule type" value="Genomic_DNA"/>
</dbReference>
<dbReference type="CDD" id="cd03250">
    <property type="entry name" value="ABCC_MRP_domain1"/>
    <property type="match status" value="1"/>
</dbReference>
<feature type="transmembrane region" description="Helical" evidence="13">
    <location>
        <begin position="1124"/>
        <end position="1152"/>
    </location>
</feature>
<dbReference type="PROSITE" id="PS00211">
    <property type="entry name" value="ABC_TRANSPORTER_1"/>
    <property type="match status" value="2"/>
</dbReference>
<dbReference type="Gene3D" id="3.10.450.40">
    <property type="match status" value="2"/>
</dbReference>
<dbReference type="InterPro" id="IPR015800">
    <property type="entry name" value="Cu_amine_oxidase_N2"/>
</dbReference>
<dbReference type="InterPro" id="IPR015328">
    <property type="entry name" value="DUF1965"/>
</dbReference>
<dbReference type="InterPro" id="IPR027417">
    <property type="entry name" value="P-loop_NTPase"/>
</dbReference>
<evidence type="ECO:0000256" key="4">
    <source>
        <dbReference type="ARBA" id="ARBA00022448"/>
    </source>
</evidence>
<dbReference type="InterPro" id="IPR016182">
    <property type="entry name" value="Cu_amine_oxidase_N-reg"/>
</dbReference>
<evidence type="ECO:0000256" key="13">
    <source>
        <dbReference type="SAM" id="Phobius"/>
    </source>
</evidence>
<comment type="similarity">
    <text evidence="3">Belongs to the ABC transporter superfamily. ABCC family. Conjugate transporter (TC 3.A.1.208) subfamily.</text>
</comment>
<feature type="compositionally biased region" description="Basic and acidic residues" evidence="12">
    <location>
        <begin position="591"/>
        <end position="604"/>
    </location>
</feature>
<dbReference type="InterPro" id="IPR011527">
    <property type="entry name" value="ABC1_TM_dom"/>
</dbReference>
<keyword evidence="8" id="KW-0067">ATP-binding</keyword>
<dbReference type="InterPro" id="IPR050173">
    <property type="entry name" value="ABC_transporter_C-like"/>
</dbReference>
<keyword evidence="17" id="KW-1185">Reference proteome</keyword>
<feature type="domain" description="ABC transmembrane type-1" evidence="15">
    <location>
        <begin position="273"/>
        <end position="551"/>
    </location>
</feature>
<feature type="transmembrane region" description="Helical" evidence="13">
    <location>
        <begin position="305"/>
        <end position="326"/>
    </location>
</feature>
<feature type="transmembrane region" description="Helical" evidence="13">
    <location>
        <begin position="946"/>
        <end position="968"/>
    </location>
</feature>
<feature type="compositionally biased region" description="Polar residues" evidence="12">
    <location>
        <begin position="581"/>
        <end position="590"/>
    </location>
</feature>
<feature type="domain" description="ABC transmembrane type-1" evidence="15">
    <location>
        <begin position="910"/>
        <end position="1190"/>
    </location>
</feature>
<sequence length="2291" mass="253946">MVSSCDDSFGPHAGDCRGGFDFTLLFEESILTIPITALVLLAAPCRVVYLLHKNKVKVENSRWLYCKITLCLVLLASQIGFLISWTRPSAVATKASLATAALSFVASIGLLGLSYVEHVYSYRPSTVLILFLLFSALFDATRTRTLWLQGYNRPAAITALVATVTKIFMLAVEAIEKRRFLRPQYRALPPEVTGSVLSHWFFSWQIPLFRAGYSKHLEIEALFPLEKHFKSLYLQNLLQTAWAKASRKGNHALMLTVLRTLKWPTMSIIFPRLCFIGFTFCQPFLISATLAWAENDSGSDDMNQGYGLIGAWFLVFMGLAVTSGQYQHLTYRAITMARGQLVSVLFSKATDISITAADPSAALTLMSADIERIDTGWRTAHDVWANLVEIVIAVYLLGRQLGIACLIPVGAAIFSIIGSVIAVSFVMARQAAWLEAIEKRISVTSQMLGSMKGVKMCGLTDVLSTRIHALRTDELRISGKFRRLLIWNMVLAYLAPIFAPVLTFATYSLVARSRGGDNNLDINRMFTSLSLFALLNEPISSFVTALSSLMGSVGSFARIQAFLNTDIRIDGRVIPPDNKSEGSSTPTSLRSEQEKDSVSSEKEPNLQTNTLFVTSLGDNCIVVKTSAFGYDPSQKPILSDITAQVPLGKLTLVVGPVGSGKSTLLRAFLGEVSVMAGSIQMLNSEIAYCDQTPWHMNGTVRDSIIAFSHVDERWYQKVLQACSLTEDLAQLPKGDLSRIGSKGIVLSGGQSQRVSLARAVYAQKRIIILDDVFSGLDMHTENAVFHNLFGIHGLLRQSNTTLIMATSRANRLSYADHIISLDGSGIGCVQGSFDKLTNADNYVSRLAVASADWTYDQATASPTSTEPSADALLGSEVVLSDEAKDDAGRRTGDMAIYLYYIRAIGWIPSLIFVFAICAFIVCQSFPTIWVNWWAAANAKDPFARLGYYLGIYAMLGGLAIIFLVLSTWQMIVTMVPLSGNSFHQSLLKTVLNAPMSFFAATDAGVTINRFSQDLQLVDMDLPLSALNTFATFVLCIAEMVLISVGSYYTAIAFPFLFVALWVVQHTYLRTSRQLRFMDLEAKSPLYALFTESVAGLATLRAFGWRDALEKKHHDLLDRSQRPFYLLYAAQRWLTLVLDLFVTVIAVLVVVLVTQLRGVLPTGLIGVALVNIIQFSQHLKLLMTFWTTLETHIGAISRIKSFTSDTASEHEPQETAQPPSIWPSKGQIVFDNVSAGYTGKSSMVSCLFRMVDLHDGKILVDGLDISTLPREEVRTRLVGVPQDAFLIEGSSVRLNADPAQGLPDAAIEDAMRAVELWDIIAEKGGVDAPIEALHLSHGQKQLFCIARAILRPSPIVILDEATSSVDSHVDELVQRVIRERFDNRTVVAIVHKLQSALEDFDMVAVLDKGELLEFGPPRQLLAKGAGKSAFAALYESLDTPLSQSDIERDRLRTHVKARENQGKRPNTTIASTTLCAMTCLYHQGAMHHRISLFLCFFTFLTGILAYAGPAARPHSLKRLSEYKPSTAECNSGKDVIIKAPVKNIFQSLTDEEYAHVTTYLHEQKELNLTAVVNSTSWDNVIVSLDLLQPNKTDALAYLEGHGPAPVRYARATLQFNSKVQPYIQEYMVGPLPIRKGQTHHEELNYMFTSGRGRINVYNADSEAIAAFNLKIGAEIKDITKQLLNGVSPPSYNDPKKLSTHYVKQTATGAKTDNLLIAGSDPLIHRHDRVYQWNEFYSAHTGLFYSETVLPTSLQFKVDLTGRDPSKWKVVGWYYDGNFWPTTAAFRKDIKTLKRKPGPVVDGSWTSTDQQGDSFPRDHLFPPLSVQPDGPRFGVDREQNYVEWMDFSFFLSNHKESGLQLHDVRFKGERLIYEFGLQEALAHYASQDPLHASSAYLDSSYGIGTSQWNLVDGFDCPSHATYLNTTFYISETTHVHPNSLCLFEYDTGYPIQRHLTMDHVSATKNIVFTVRSVSTVGNYDYLFEYTFHYDGSIAVTVRASGYIQGAFWSGDGDYGYHIHDNLSGSMHDHVINFKLDLDIKGRQNSLMKAEFVPHTQIYPWSDGQPINTMKVNHSYIASEDDGKINWAPNGATSYAVVNKDKLNAFGEAPGYSITPNSGSTAHLTVKSSSALGQAANWANHNLYALQHHDTEPKSAYAFNSHDLNHPAVDFNKFFNGESLDQEDIVLYFNLGMHHLPNTADLPNTVTTKAVSSMMISPQNYFSGDVSRRTVHQVRMSFDKNSNVTEVKRFGVQQPTCAFDMNRVAPDLSKFVGEIEIPKFPWNPSGSLQTNPGG</sequence>
<dbReference type="Pfam" id="PF00664">
    <property type="entry name" value="ABC_membrane"/>
    <property type="match status" value="2"/>
</dbReference>
<feature type="domain" description="ABC transporter" evidence="14">
    <location>
        <begin position="623"/>
        <end position="848"/>
    </location>
</feature>
<feature type="transmembrane region" description="Helical" evidence="13">
    <location>
        <begin position="63"/>
        <end position="83"/>
    </location>
</feature>
<keyword evidence="9 13" id="KW-1133">Transmembrane helix</keyword>
<evidence type="ECO:0000256" key="8">
    <source>
        <dbReference type="ARBA" id="ARBA00022840"/>
    </source>
</evidence>
<feature type="transmembrane region" description="Helical" evidence="13">
    <location>
        <begin position="529"/>
        <end position="550"/>
    </location>
</feature>
<dbReference type="Gene3D" id="2.70.98.20">
    <property type="entry name" value="Copper amine oxidase, catalytic domain"/>
    <property type="match status" value="1"/>
</dbReference>
<dbReference type="SUPFAM" id="SSF52540">
    <property type="entry name" value="P-loop containing nucleoside triphosphate hydrolases"/>
    <property type="match status" value="2"/>
</dbReference>
<dbReference type="Pfam" id="PF01179">
    <property type="entry name" value="Cu_amine_oxid"/>
    <property type="match status" value="1"/>
</dbReference>
<dbReference type="PANTHER" id="PTHR24223:SF269">
    <property type="entry name" value="ABC MULTIDRUG TRANSPORTER (EUROFUNG)-RELATED"/>
    <property type="match status" value="1"/>
</dbReference>
<dbReference type="FunFam" id="3.40.50.300:FF:001854">
    <property type="entry name" value="ABC multidrug transporter (Eurofung)"/>
    <property type="match status" value="1"/>
</dbReference>
<evidence type="ECO:0000256" key="11">
    <source>
        <dbReference type="ARBA" id="ARBA00023180"/>
    </source>
</evidence>
<dbReference type="InterPro" id="IPR003439">
    <property type="entry name" value="ABC_transporter-like_ATP-bd"/>
</dbReference>
<dbReference type="FunFam" id="1.20.1560.10:FF:000055">
    <property type="entry name" value="ABC multidrug transporter (Eurofung)"/>
    <property type="match status" value="1"/>
</dbReference>
<keyword evidence="7" id="KW-0547">Nucleotide-binding</keyword>
<feature type="transmembrane region" description="Helical" evidence="13">
    <location>
        <begin position="95"/>
        <end position="113"/>
    </location>
</feature>
<dbReference type="Pfam" id="PF00005">
    <property type="entry name" value="ABC_tran"/>
    <property type="match status" value="2"/>
</dbReference>
<gene>
    <name evidence="16" type="ORF">FACUT_9020</name>
</gene>
<dbReference type="InterPro" id="IPR017871">
    <property type="entry name" value="ABC_transporter-like_CS"/>
</dbReference>
<feature type="transmembrane region" description="Helical" evidence="13">
    <location>
        <begin position="30"/>
        <end position="51"/>
    </location>
</feature>
<dbReference type="PROSITE" id="PS50893">
    <property type="entry name" value="ABC_TRANSPORTER_2"/>
    <property type="match status" value="2"/>
</dbReference>
<feature type="transmembrane region" description="Helical" evidence="13">
    <location>
        <begin position="155"/>
        <end position="175"/>
    </location>
</feature>
<dbReference type="SUPFAM" id="SSF54416">
    <property type="entry name" value="Amine oxidase N-terminal region"/>
    <property type="match status" value="2"/>
</dbReference>
<keyword evidence="10 13" id="KW-0472">Membrane</keyword>
<dbReference type="InterPro" id="IPR044746">
    <property type="entry name" value="ABCC_6TM_D1"/>
</dbReference>
<dbReference type="Proteomes" id="UP000536711">
    <property type="component" value="Unassembled WGS sequence"/>
</dbReference>
<dbReference type="Pfam" id="PF02727">
    <property type="entry name" value="Cu_amine_oxidN2"/>
    <property type="match status" value="1"/>
</dbReference>
<dbReference type="GO" id="GO:0016887">
    <property type="term" value="F:ATP hydrolysis activity"/>
    <property type="evidence" value="ECO:0007669"/>
    <property type="project" value="InterPro"/>
</dbReference>
<evidence type="ECO:0000256" key="12">
    <source>
        <dbReference type="SAM" id="MobiDB-lite"/>
    </source>
</evidence>
<dbReference type="FunFam" id="3.10.450.40:FF:000018">
    <property type="entry name" value="Amine oxidase"/>
    <property type="match status" value="1"/>
</dbReference>
<dbReference type="GO" id="GO:0140359">
    <property type="term" value="F:ABC-type transporter activity"/>
    <property type="evidence" value="ECO:0007669"/>
    <property type="project" value="InterPro"/>
</dbReference>
<dbReference type="Pfam" id="PF24357">
    <property type="entry name" value="TMD0_ABC"/>
    <property type="match status" value="1"/>
</dbReference>
<keyword evidence="6 13" id="KW-0812">Transmembrane</keyword>
<feature type="transmembrane region" description="Helical" evidence="13">
    <location>
        <begin position="899"/>
        <end position="926"/>
    </location>
</feature>
<dbReference type="InterPro" id="IPR036460">
    <property type="entry name" value="Cu_amine_oxidase_C_sf"/>
</dbReference>
<dbReference type="SMART" id="SM00382">
    <property type="entry name" value="AAA"/>
    <property type="match status" value="2"/>
</dbReference>
<feature type="transmembrane region" description="Helical" evidence="13">
    <location>
        <begin position="1489"/>
        <end position="1507"/>
    </location>
</feature>
<dbReference type="GO" id="GO:0005507">
    <property type="term" value="F:copper ion binding"/>
    <property type="evidence" value="ECO:0007669"/>
    <property type="project" value="InterPro"/>
</dbReference>
<feature type="transmembrane region" description="Helical" evidence="13">
    <location>
        <begin position="407"/>
        <end position="428"/>
    </location>
</feature>
<accession>A0A8H4ND24</accession>
<feature type="transmembrane region" description="Helical" evidence="13">
    <location>
        <begin position="125"/>
        <end position="143"/>
    </location>
</feature>
<evidence type="ECO:0000313" key="16">
    <source>
        <dbReference type="EMBL" id="KAF4429612.1"/>
    </source>
</evidence>
<proteinExistence type="inferred from homology"/>
<comment type="subcellular location">
    <subcellularLocation>
        <location evidence="2">Cell membrane</location>
        <topology evidence="2">Multi-pass membrane protein</topology>
    </subcellularLocation>
</comment>
<evidence type="ECO:0000256" key="10">
    <source>
        <dbReference type="ARBA" id="ARBA00023136"/>
    </source>
</evidence>
<dbReference type="SUPFAM" id="SSF49998">
    <property type="entry name" value="Amine oxidase catalytic domain"/>
    <property type="match status" value="1"/>
</dbReference>
<dbReference type="InterPro" id="IPR003593">
    <property type="entry name" value="AAA+_ATPase"/>
</dbReference>
<dbReference type="GO" id="GO:0005524">
    <property type="term" value="F:ATP binding"/>
    <property type="evidence" value="ECO:0007669"/>
    <property type="project" value="UniProtKB-KW"/>
</dbReference>
<feature type="transmembrane region" description="Helical" evidence="13">
    <location>
        <begin position="1047"/>
        <end position="1064"/>
    </location>
</feature>
<feature type="domain" description="ABC transporter" evidence="14">
    <location>
        <begin position="1196"/>
        <end position="1432"/>
    </location>
</feature>
<protein>
    <submittedName>
        <fullName evidence="16">Metal resistance YCF1</fullName>
    </submittedName>
</protein>
<dbReference type="FunFam" id="1.20.1560.10:FF:000066">
    <property type="entry name" value="ABC multidrug transporter (Eurofung)"/>
    <property type="match status" value="1"/>
</dbReference>
<dbReference type="GO" id="GO:0009308">
    <property type="term" value="P:amine metabolic process"/>
    <property type="evidence" value="ECO:0007669"/>
    <property type="project" value="InterPro"/>
</dbReference>
<organism evidence="16 17">
    <name type="scientific">Fusarium acutatum</name>
    <dbReference type="NCBI Taxonomy" id="78861"/>
    <lineage>
        <taxon>Eukaryota</taxon>
        <taxon>Fungi</taxon>
        <taxon>Dikarya</taxon>
        <taxon>Ascomycota</taxon>
        <taxon>Pezizomycotina</taxon>
        <taxon>Sordariomycetes</taxon>
        <taxon>Hypocreomycetidae</taxon>
        <taxon>Hypocreales</taxon>
        <taxon>Nectriaceae</taxon>
        <taxon>Fusarium</taxon>
        <taxon>Fusarium fujikuroi species complex</taxon>
    </lineage>
</organism>
<dbReference type="CDD" id="cd18579">
    <property type="entry name" value="ABC_6TM_ABCC_D1"/>
    <property type="match status" value="1"/>
</dbReference>
<evidence type="ECO:0000256" key="2">
    <source>
        <dbReference type="ARBA" id="ARBA00004651"/>
    </source>
</evidence>
<feature type="transmembrane region" description="Helical" evidence="13">
    <location>
        <begin position="485"/>
        <end position="509"/>
    </location>
</feature>
<keyword evidence="11" id="KW-0325">Glycoprotein</keyword>
<dbReference type="InterPro" id="IPR036640">
    <property type="entry name" value="ABC1_TM_sf"/>
</dbReference>
<dbReference type="Gene3D" id="1.20.1560.10">
    <property type="entry name" value="ABC transporter type 1, transmembrane domain"/>
    <property type="match status" value="2"/>
</dbReference>
<feature type="transmembrane region" description="Helical" evidence="13">
    <location>
        <begin position="1158"/>
        <end position="1175"/>
    </location>
</feature>
<evidence type="ECO:0000256" key="9">
    <source>
        <dbReference type="ARBA" id="ARBA00022989"/>
    </source>
</evidence>